<evidence type="ECO:0000259" key="10">
    <source>
        <dbReference type="PROSITE" id="PS50011"/>
    </source>
</evidence>
<proteinExistence type="inferred from homology"/>
<dbReference type="EMBL" id="JAVFWL010000001">
    <property type="protein sequence ID" value="KAK6727031.1"/>
    <property type="molecule type" value="Genomic_DNA"/>
</dbReference>
<dbReference type="CDD" id="cd00192">
    <property type="entry name" value="PTKc"/>
    <property type="match status" value="1"/>
</dbReference>
<keyword evidence="7" id="KW-0727">SH2 domain</keyword>
<dbReference type="Proteomes" id="UP001303046">
    <property type="component" value="Unassembled WGS sequence"/>
</dbReference>
<dbReference type="InterPro" id="IPR035849">
    <property type="entry name" value="Fes/Fps/Fer_SH2"/>
</dbReference>
<evidence type="ECO:0000256" key="7">
    <source>
        <dbReference type="PROSITE-ProRule" id="PRU00191"/>
    </source>
</evidence>
<dbReference type="InterPro" id="IPR000980">
    <property type="entry name" value="SH2"/>
</dbReference>
<organism evidence="11 12">
    <name type="scientific">Necator americanus</name>
    <name type="common">Human hookworm</name>
    <dbReference type="NCBI Taxonomy" id="51031"/>
    <lineage>
        <taxon>Eukaryota</taxon>
        <taxon>Metazoa</taxon>
        <taxon>Ecdysozoa</taxon>
        <taxon>Nematoda</taxon>
        <taxon>Chromadorea</taxon>
        <taxon>Rhabditida</taxon>
        <taxon>Rhabditina</taxon>
        <taxon>Rhabditomorpha</taxon>
        <taxon>Strongyloidea</taxon>
        <taxon>Ancylostomatidae</taxon>
        <taxon>Bunostominae</taxon>
        <taxon>Necator</taxon>
    </lineage>
</organism>
<comment type="caution">
    <text evidence="11">The sequence shown here is derived from an EMBL/GenBank/DDBJ whole genome shotgun (WGS) entry which is preliminary data.</text>
</comment>
<dbReference type="SUPFAM" id="SSF55550">
    <property type="entry name" value="SH2 domain"/>
    <property type="match status" value="1"/>
</dbReference>
<keyword evidence="2 8" id="KW-0547">Nucleotide-binding</keyword>
<evidence type="ECO:0000256" key="8">
    <source>
        <dbReference type="RuleBase" id="RU362096"/>
    </source>
</evidence>
<dbReference type="InterPro" id="IPR036860">
    <property type="entry name" value="SH2_dom_sf"/>
</dbReference>
<dbReference type="InterPro" id="IPR008266">
    <property type="entry name" value="Tyr_kinase_AS"/>
</dbReference>
<keyword evidence="12" id="KW-1185">Reference proteome</keyword>
<evidence type="ECO:0000256" key="4">
    <source>
        <dbReference type="ARBA" id="ARBA00022840"/>
    </source>
</evidence>
<dbReference type="PROSITE" id="PS00109">
    <property type="entry name" value="PROTEIN_KINASE_TYR"/>
    <property type="match status" value="1"/>
</dbReference>
<keyword evidence="4 8" id="KW-0067">ATP-binding</keyword>
<reference evidence="11 12" key="1">
    <citation type="submission" date="2023-08" db="EMBL/GenBank/DDBJ databases">
        <title>A Necator americanus chromosomal reference genome.</title>
        <authorList>
            <person name="Ilik V."/>
            <person name="Petrzelkova K.J."/>
            <person name="Pardy F."/>
            <person name="Fuh T."/>
            <person name="Niatou-Singa F.S."/>
            <person name="Gouil Q."/>
            <person name="Baker L."/>
            <person name="Ritchie M.E."/>
            <person name="Jex A.R."/>
            <person name="Gazzola D."/>
            <person name="Li H."/>
            <person name="Toshio Fujiwara R."/>
            <person name="Zhan B."/>
            <person name="Aroian R.V."/>
            <person name="Pafco B."/>
            <person name="Schwarz E.M."/>
        </authorList>
    </citation>
    <scope>NUCLEOTIDE SEQUENCE [LARGE SCALE GENOMIC DNA]</scope>
    <source>
        <strain evidence="11 12">Aroian</strain>
        <tissue evidence="11">Whole animal</tissue>
    </source>
</reference>
<comment type="catalytic activity">
    <reaction evidence="6 8">
        <text>L-tyrosyl-[protein] + ATP = O-phospho-L-tyrosyl-[protein] + ADP + H(+)</text>
        <dbReference type="Rhea" id="RHEA:10596"/>
        <dbReference type="Rhea" id="RHEA-COMP:10136"/>
        <dbReference type="Rhea" id="RHEA-COMP:20101"/>
        <dbReference type="ChEBI" id="CHEBI:15378"/>
        <dbReference type="ChEBI" id="CHEBI:30616"/>
        <dbReference type="ChEBI" id="CHEBI:46858"/>
        <dbReference type="ChEBI" id="CHEBI:61978"/>
        <dbReference type="ChEBI" id="CHEBI:456216"/>
        <dbReference type="EC" id="2.7.10.2"/>
    </reaction>
</comment>
<protein>
    <recommendedName>
        <fullName evidence="8">Tyrosine-protein kinase</fullName>
        <ecNumber evidence="8">2.7.10.2</ecNumber>
    </recommendedName>
</protein>
<evidence type="ECO:0000259" key="9">
    <source>
        <dbReference type="PROSITE" id="PS50001"/>
    </source>
</evidence>
<dbReference type="PROSITE" id="PS50011">
    <property type="entry name" value="PROTEIN_KINASE_DOM"/>
    <property type="match status" value="1"/>
</dbReference>
<evidence type="ECO:0000256" key="3">
    <source>
        <dbReference type="ARBA" id="ARBA00022777"/>
    </source>
</evidence>
<dbReference type="SUPFAM" id="SSF56112">
    <property type="entry name" value="Protein kinase-like (PK-like)"/>
    <property type="match status" value="1"/>
</dbReference>
<dbReference type="Gene3D" id="3.30.505.10">
    <property type="entry name" value="SH2 domain"/>
    <property type="match status" value="1"/>
</dbReference>
<sequence>MDKRLICISVENHISGDQPRSVAGFIHVMEMNTNKNSGSTDFYLARTLTGTIWSQRHEASRRCAGSGAVELPVAPARTIFARLLTEDGQFLVRVTEPQPGMGLKTVLSSRWNGKNHHFVVIEQHGKVLIEGMEFLSVLEMVNYYLREQKPITQSTGALLITPIPKQQWELRHESISLGQFLAEGAFGGVYAGVLTVGSRKYQVAVKVSKSQKVTKRIITEICKEARILRRYRHPNVVKFYGVAAEREPVMLVMELVNGGALDAYLQKKKAEITVADRVRFAFGAAKGLEYLHNNDCIHRDVAARNCLVHNGEVKISDFGLSRELSNRAKKYKIKDQNQRLPVRWLAPEVLSSATYSRKSDVFSYGILLWEIFSDAALPYADMTLIEVITKVQAGYRLSAPDIMPKFVRKIMMDQCFPTLPDDRSTMTQIRQVIEEEMEPRPSSSRHDEKK</sequence>
<keyword evidence="1 8" id="KW-0808">Transferase</keyword>
<dbReference type="PANTHER" id="PTHR24418">
    <property type="entry name" value="TYROSINE-PROTEIN KINASE"/>
    <property type="match status" value="1"/>
</dbReference>
<gene>
    <name evidence="11" type="primary">Necator_chrI.g1123</name>
    <name evidence="11" type="ORF">RB195_004999</name>
</gene>
<dbReference type="InterPro" id="IPR050198">
    <property type="entry name" value="Non-receptor_tyrosine_kinases"/>
</dbReference>
<keyword evidence="5 8" id="KW-0829">Tyrosine-protein kinase</keyword>
<dbReference type="InterPro" id="IPR011009">
    <property type="entry name" value="Kinase-like_dom_sf"/>
</dbReference>
<dbReference type="InterPro" id="IPR001245">
    <property type="entry name" value="Ser-Thr/Tyr_kinase_cat_dom"/>
</dbReference>
<feature type="domain" description="Protein kinase" evidence="10">
    <location>
        <begin position="175"/>
        <end position="437"/>
    </location>
</feature>
<evidence type="ECO:0000256" key="1">
    <source>
        <dbReference type="ARBA" id="ARBA00022679"/>
    </source>
</evidence>
<accession>A0ABR1BPM0</accession>
<name>A0ABR1BPM0_NECAM</name>
<dbReference type="SMART" id="SM00219">
    <property type="entry name" value="TyrKc"/>
    <property type="match status" value="1"/>
</dbReference>
<keyword evidence="3 8" id="KW-0418">Kinase</keyword>
<comment type="similarity">
    <text evidence="8">Belongs to the protein kinase superfamily. Tyr protein kinase family.</text>
</comment>
<dbReference type="SMART" id="SM00252">
    <property type="entry name" value="SH2"/>
    <property type="match status" value="1"/>
</dbReference>
<dbReference type="InterPro" id="IPR000719">
    <property type="entry name" value="Prot_kinase_dom"/>
</dbReference>
<dbReference type="Pfam" id="PF00017">
    <property type="entry name" value="SH2"/>
    <property type="match status" value="1"/>
</dbReference>
<dbReference type="InterPro" id="IPR020635">
    <property type="entry name" value="Tyr_kinase_cat_dom"/>
</dbReference>
<dbReference type="Pfam" id="PF07714">
    <property type="entry name" value="PK_Tyr_Ser-Thr"/>
    <property type="match status" value="1"/>
</dbReference>
<dbReference type="EC" id="2.7.10.2" evidence="8"/>
<feature type="domain" description="SH2" evidence="9">
    <location>
        <begin position="47"/>
        <end position="163"/>
    </location>
</feature>
<dbReference type="Gene3D" id="1.10.510.10">
    <property type="entry name" value="Transferase(Phosphotransferase) domain 1"/>
    <property type="match status" value="1"/>
</dbReference>
<evidence type="ECO:0000313" key="11">
    <source>
        <dbReference type="EMBL" id="KAK6727031.1"/>
    </source>
</evidence>
<evidence type="ECO:0000256" key="6">
    <source>
        <dbReference type="ARBA" id="ARBA00051245"/>
    </source>
</evidence>
<evidence type="ECO:0000313" key="12">
    <source>
        <dbReference type="Proteomes" id="UP001303046"/>
    </source>
</evidence>
<dbReference type="PROSITE" id="PS50001">
    <property type="entry name" value="SH2"/>
    <property type="match status" value="1"/>
</dbReference>
<dbReference type="PRINTS" id="PR00109">
    <property type="entry name" value="TYRKINASE"/>
</dbReference>
<evidence type="ECO:0000256" key="2">
    <source>
        <dbReference type="ARBA" id="ARBA00022741"/>
    </source>
</evidence>
<dbReference type="CDD" id="cd10361">
    <property type="entry name" value="SH2_Fps_family"/>
    <property type="match status" value="1"/>
</dbReference>
<evidence type="ECO:0000256" key="5">
    <source>
        <dbReference type="ARBA" id="ARBA00023137"/>
    </source>
</evidence>